<dbReference type="AlphaFoldDB" id="A0A1L7XPH7"/>
<sequence>MKRTWKAPETMSYTVAEPQLARTEGYLELRKAYILRIISPFQQKTTTKTNTSKHTSCLIRLHQADSSIDIEHSGPFERSCSREGGEEYDSDGEPDTSHGE</sequence>
<gene>
    <name evidence="2" type="ORF">PAC_16834</name>
</gene>
<organism evidence="2 3">
    <name type="scientific">Phialocephala subalpina</name>
    <dbReference type="NCBI Taxonomy" id="576137"/>
    <lineage>
        <taxon>Eukaryota</taxon>
        <taxon>Fungi</taxon>
        <taxon>Dikarya</taxon>
        <taxon>Ascomycota</taxon>
        <taxon>Pezizomycotina</taxon>
        <taxon>Leotiomycetes</taxon>
        <taxon>Helotiales</taxon>
        <taxon>Mollisiaceae</taxon>
        <taxon>Phialocephala</taxon>
        <taxon>Phialocephala fortinii species complex</taxon>
    </lineage>
</organism>
<keyword evidence="3" id="KW-1185">Reference proteome</keyword>
<name>A0A1L7XPH7_9HELO</name>
<dbReference type="EMBL" id="FJOG01000040">
    <property type="protein sequence ID" value="CZR66933.1"/>
    <property type="molecule type" value="Genomic_DNA"/>
</dbReference>
<evidence type="ECO:0000313" key="2">
    <source>
        <dbReference type="EMBL" id="CZR66933.1"/>
    </source>
</evidence>
<evidence type="ECO:0000313" key="3">
    <source>
        <dbReference type="Proteomes" id="UP000184330"/>
    </source>
</evidence>
<proteinExistence type="predicted"/>
<accession>A0A1L7XPH7</accession>
<evidence type="ECO:0000256" key="1">
    <source>
        <dbReference type="SAM" id="MobiDB-lite"/>
    </source>
</evidence>
<feature type="compositionally biased region" description="Basic and acidic residues" evidence="1">
    <location>
        <begin position="69"/>
        <end position="85"/>
    </location>
</feature>
<dbReference type="Proteomes" id="UP000184330">
    <property type="component" value="Unassembled WGS sequence"/>
</dbReference>
<feature type="region of interest" description="Disordered" evidence="1">
    <location>
        <begin position="68"/>
        <end position="100"/>
    </location>
</feature>
<reference evidence="2 3" key="1">
    <citation type="submission" date="2016-03" db="EMBL/GenBank/DDBJ databases">
        <authorList>
            <person name="Ploux O."/>
        </authorList>
    </citation>
    <scope>NUCLEOTIDE SEQUENCE [LARGE SCALE GENOMIC DNA]</scope>
    <source>
        <strain evidence="2 3">UAMH 11012</strain>
    </source>
</reference>
<protein>
    <submittedName>
        <fullName evidence="2">Uncharacterized protein</fullName>
    </submittedName>
</protein>